<dbReference type="AlphaFoldDB" id="A0A0C1R176"/>
<accession>A0A0C1R176</accession>
<reference evidence="5 7" key="1">
    <citation type="submission" date="2014-11" db="EMBL/GenBank/DDBJ databases">
        <title>A Rickettsiales Symbiont of Amoebae With Ancient Features.</title>
        <authorList>
            <person name="Schulz F."/>
            <person name="Martijn J."/>
            <person name="Wascher F."/>
            <person name="Kostanjsek R."/>
            <person name="Ettema T.J."/>
            <person name="Horn M."/>
        </authorList>
    </citation>
    <scope>NUCLEOTIDE SEQUENCE [LARGE SCALE GENOMIC DNA]</scope>
    <source>
        <strain evidence="5 7">UWC36</strain>
    </source>
</reference>
<dbReference type="EMBL" id="JSWE01000004">
    <property type="protein sequence ID" value="KIE06289.1"/>
    <property type="molecule type" value="Genomic_DNA"/>
</dbReference>
<dbReference type="SUPFAM" id="SSF53098">
    <property type="entry name" value="Ribonuclease H-like"/>
    <property type="match status" value="1"/>
</dbReference>
<dbReference type="EMBL" id="JSWE01000162">
    <property type="protein sequence ID" value="KIE04675.1"/>
    <property type="molecule type" value="Genomic_DNA"/>
</dbReference>
<feature type="non-terminal residue" evidence="5">
    <location>
        <position position="272"/>
    </location>
</feature>
<evidence type="ECO:0000313" key="7">
    <source>
        <dbReference type="Proteomes" id="UP000031258"/>
    </source>
</evidence>
<evidence type="ECO:0000313" key="3">
    <source>
        <dbReference type="EMBL" id="KIE04675.1"/>
    </source>
</evidence>
<evidence type="ECO:0000313" key="6">
    <source>
        <dbReference type="EMBL" id="KIE06289.1"/>
    </source>
</evidence>
<dbReference type="PROSITE" id="PS50994">
    <property type="entry name" value="INTEGRASE"/>
    <property type="match status" value="1"/>
</dbReference>
<feature type="domain" description="Integrase catalytic" evidence="1">
    <location>
        <begin position="130"/>
        <end position="272"/>
    </location>
</feature>
<evidence type="ECO:0000313" key="2">
    <source>
        <dbReference type="EMBL" id="KIE04088.1"/>
    </source>
</evidence>
<dbReference type="InterPro" id="IPR009057">
    <property type="entry name" value="Homeodomain-like_sf"/>
</dbReference>
<dbReference type="EMBL" id="JSWE01000233">
    <property type="protein sequence ID" value="KIE04088.1"/>
    <property type="molecule type" value="Genomic_DNA"/>
</dbReference>
<dbReference type="EMBL" id="JSWE01000055">
    <property type="protein sequence ID" value="KIE06025.1"/>
    <property type="molecule type" value="Genomic_DNA"/>
</dbReference>
<dbReference type="NCBIfam" id="NF033577">
    <property type="entry name" value="transpos_IS481"/>
    <property type="match status" value="1"/>
</dbReference>
<gene>
    <name evidence="6" type="ORF">NF27_AD00010</name>
    <name evidence="5" type="ORF">NF27_CD00010</name>
    <name evidence="4" type="ORF">NF27_EO00010</name>
    <name evidence="3" type="ORF">NF27_GP00010</name>
    <name evidence="2" type="ORF">NF27_JQ00010</name>
</gene>
<dbReference type="Gene3D" id="3.30.420.10">
    <property type="entry name" value="Ribonuclease H-like superfamily/Ribonuclease H"/>
    <property type="match status" value="1"/>
</dbReference>
<dbReference type="InterPro" id="IPR012337">
    <property type="entry name" value="RNaseH-like_sf"/>
</dbReference>
<dbReference type="RefSeq" id="WP_039454464.1">
    <property type="nucleotide sequence ID" value="NZ_JSWE01000004.1"/>
</dbReference>
<comment type="caution">
    <text evidence="5">The sequence shown here is derived from an EMBL/GenBank/DDBJ whole genome shotgun (WGS) entry which is preliminary data.</text>
</comment>
<sequence length="272" mass="32567">MDTKVKNRLKWIKLYEELGDAKEVCQHFGISRFTLRKWSKRYKERGMEGLKNISTRPKNSPLQKRDEINEEIILTLRKERKLGVRRIQSELKRLHEISLSVATIHKVLKKHEVGYLQLKRHYRKQVKRYNCKIPGERVQMDVCKIAQGVYQYTAIDDCTRYKILGIYKRRTSLNTVNFLECVIKHMPFPIQRIQTDRGQEFFAYLVQDYLKEKKIKFRPIKAFSPHLNGKVERSQRTDLDEFYTSINPNASDLPDKLKVWEEYYNKQRSHSA</sequence>
<dbReference type="Pfam" id="PF00665">
    <property type="entry name" value="rve"/>
    <property type="match status" value="1"/>
</dbReference>
<dbReference type="OrthoDB" id="9803878at2"/>
<keyword evidence="7" id="KW-1185">Reference proteome</keyword>
<dbReference type="InterPro" id="IPR047656">
    <property type="entry name" value="IS481-like_transpos"/>
</dbReference>
<organism evidence="5 7">
    <name type="scientific">Candidatus Jidaibacter acanthamoebae</name>
    <dbReference type="NCBI Taxonomy" id="86105"/>
    <lineage>
        <taxon>Bacteria</taxon>
        <taxon>Pseudomonadati</taxon>
        <taxon>Pseudomonadota</taxon>
        <taxon>Alphaproteobacteria</taxon>
        <taxon>Rickettsiales</taxon>
        <taxon>Candidatus Midichloriaceae</taxon>
        <taxon>Candidatus Jidaibacter</taxon>
    </lineage>
</organism>
<evidence type="ECO:0000313" key="5">
    <source>
        <dbReference type="EMBL" id="KIE06025.1"/>
    </source>
</evidence>
<dbReference type="Gene3D" id="1.10.10.10">
    <property type="entry name" value="Winged helix-like DNA-binding domain superfamily/Winged helix DNA-binding domain"/>
    <property type="match status" value="1"/>
</dbReference>
<dbReference type="InterPro" id="IPR036388">
    <property type="entry name" value="WH-like_DNA-bd_sf"/>
</dbReference>
<dbReference type="Pfam" id="PF13565">
    <property type="entry name" value="HTH_32"/>
    <property type="match status" value="1"/>
</dbReference>
<protein>
    <submittedName>
        <fullName evidence="5">Transposase</fullName>
    </submittedName>
</protein>
<dbReference type="GO" id="GO:0003676">
    <property type="term" value="F:nucleic acid binding"/>
    <property type="evidence" value="ECO:0007669"/>
    <property type="project" value="InterPro"/>
</dbReference>
<dbReference type="SUPFAM" id="SSF46689">
    <property type="entry name" value="Homeodomain-like"/>
    <property type="match status" value="1"/>
</dbReference>
<dbReference type="GO" id="GO:0015074">
    <property type="term" value="P:DNA integration"/>
    <property type="evidence" value="ECO:0007669"/>
    <property type="project" value="InterPro"/>
</dbReference>
<proteinExistence type="predicted"/>
<name>A0A0C1R176_9RICK</name>
<dbReference type="EMBL" id="JSWE01000115">
    <property type="protein sequence ID" value="KIE05170.1"/>
    <property type="molecule type" value="Genomic_DNA"/>
</dbReference>
<evidence type="ECO:0000259" key="1">
    <source>
        <dbReference type="PROSITE" id="PS50994"/>
    </source>
</evidence>
<dbReference type="Proteomes" id="UP000031258">
    <property type="component" value="Unassembled WGS sequence"/>
</dbReference>
<dbReference type="InterPro" id="IPR036397">
    <property type="entry name" value="RNaseH_sf"/>
</dbReference>
<dbReference type="InterPro" id="IPR001584">
    <property type="entry name" value="Integrase_cat-core"/>
</dbReference>
<evidence type="ECO:0000313" key="4">
    <source>
        <dbReference type="EMBL" id="KIE05170.1"/>
    </source>
</evidence>